<evidence type="ECO:0000256" key="1">
    <source>
        <dbReference type="SAM" id="MobiDB-lite"/>
    </source>
</evidence>
<name>A0A0C3AKH8_9AGAM</name>
<dbReference type="Proteomes" id="UP000053989">
    <property type="component" value="Unassembled WGS sequence"/>
</dbReference>
<keyword evidence="3" id="KW-1185">Reference proteome</keyword>
<dbReference type="InParanoid" id="A0A0C3AKH8"/>
<gene>
    <name evidence="2" type="ORF">SCLCIDRAFT_22662</name>
</gene>
<dbReference type="AlphaFoldDB" id="A0A0C3AKH8"/>
<protein>
    <submittedName>
        <fullName evidence="2">Uncharacterized protein</fullName>
    </submittedName>
</protein>
<reference evidence="2 3" key="1">
    <citation type="submission" date="2014-04" db="EMBL/GenBank/DDBJ databases">
        <authorList>
            <consortium name="DOE Joint Genome Institute"/>
            <person name="Kuo A."/>
            <person name="Kohler A."/>
            <person name="Nagy L.G."/>
            <person name="Floudas D."/>
            <person name="Copeland A."/>
            <person name="Barry K.W."/>
            <person name="Cichocki N."/>
            <person name="Veneault-Fourrey C."/>
            <person name="LaButti K."/>
            <person name="Lindquist E.A."/>
            <person name="Lipzen A."/>
            <person name="Lundell T."/>
            <person name="Morin E."/>
            <person name="Murat C."/>
            <person name="Sun H."/>
            <person name="Tunlid A."/>
            <person name="Henrissat B."/>
            <person name="Grigoriev I.V."/>
            <person name="Hibbett D.S."/>
            <person name="Martin F."/>
            <person name="Nordberg H.P."/>
            <person name="Cantor M.N."/>
            <person name="Hua S.X."/>
        </authorList>
    </citation>
    <scope>NUCLEOTIDE SEQUENCE [LARGE SCALE GENOMIC DNA]</scope>
    <source>
        <strain evidence="2 3">Foug A</strain>
    </source>
</reference>
<evidence type="ECO:0000313" key="3">
    <source>
        <dbReference type="Proteomes" id="UP000053989"/>
    </source>
</evidence>
<organism evidence="2 3">
    <name type="scientific">Scleroderma citrinum Foug A</name>
    <dbReference type="NCBI Taxonomy" id="1036808"/>
    <lineage>
        <taxon>Eukaryota</taxon>
        <taxon>Fungi</taxon>
        <taxon>Dikarya</taxon>
        <taxon>Basidiomycota</taxon>
        <taxon>Agaricomycotina</taxon>
        <taxon>Agaricomycetes</taxon>
        <taxon>Agaricomycetidae</taxon>
        <taxon>Boletales</taxon>
        <taxon>Sclerodermatineae</taxon>
        <taxon>Sclerodermataceae</taxon>
        <taxon>Scleroderma</taxon>
    </lineage>
</organism>
<dbReference type="HOGENOM" id="CLU_2016556_0_0_1"/>
<feature type="region of interest" description="Disordered" evidence="1">
    <location>
        <begin position="77"/>
        <end position="123"/>
    </location>
</feature>
<dbReference type="EMBL" id="KN822022">
    <property type="protein sequence ID" value="KIM65452.1"/>
    <property type="molecule type" value="Genomic_DNA"/>
</dbReference>
<proteinExistence type="predicted"/>
<evidence type="ECO:0000313" key="2">
    <source>
        <dbReference type="EMBL" id="KIM65452.1"/>
    </source>
</evidence>
<sequence>MSFYHPLDGYQLGPGHTLSAVPHHVEYGNDHGTDVIEDLLIDKNSSSDDEWFAEAIIQGSHPPKLNYSCCLSRTQDQADPNNDITEGMFIDENSPSDDEQFAEAIIQGSLPPQPSCSQDPSHT</sequence>
<reference evidence="3" key="2">
    <citation type="submission" date="2015-01" db="EMBL/GenBank/DDBJ databases">
        <title>Evolutionary Origins and Diversification of the Mycorrhizal Mutualists.</title>
        <authorList>
            <consortium name="DOE Joint Genome Institute"/>
            <consortium name="Mycorrhizal Genomics Consortium"/>
            <person name="Kohler A."/>
            <person name="Kuo A."/>
            <person name="Nagy L.G."/>
            <person name="Floudas D."/>
            <person name="Copeland A."/>
            <person name="Barry K.W."/>
            <person name="Cichocki N."/>
            <person name="Veneault-Fourrey C."/>
            <person name="LaButti K."/>
            <person name="Lindquist E.A."/>
            <person name="Lipzen A."/>
            <person name="Lundell T."/>
            <person name="Morin E."/>
            <person name="Murat C."/>
            <person name="Riley R."/>
            <person name="Ohm R."/>
            <person name="Sun H."/>
            <person name="Tunlid A."/>
            <person name="Henrissat B."/>
            <person name="Grigoriev I.V."/>
            <person name="Hibbett D.S."/>
            <person name="Martin F."/>
        </authorList>
    </citation>
    <scope>NUCLEOTIDE SEQUENCE [LARGE SCALE GENOMIC DNA]</scope>
    <source>
        <strain evidence="3">Foug A</strain>
    </source>
</reference>
<accession>A0A0C3AKH8</accession>